<dbReference type="HAMAP" id="MF_00724">
    <property type="entry name" value="FliE"/>
    <property type="match status" value="1"/>
</dbReference>
<evidence type="ECO:0000256" key="3">
    <source>
        <dbReference type="ARBA" id="ARBA00018024"/>
    </source>
</evidence>
<dbReference type="PRINTS" id="PR01006">
    <property type="entry name" value="FLGHOOKFLIE"/>
</dbReference>
<keyword evidence="8" id="KW-1185">Reference proteome</keyword>
<feature type="compositionally biased region" description="Low complexity" evidence="6">
    <location>
        <begin position="14"/>
        <end position="23"/>
    </location>
</feature>
<dbReference type="STRING" id="1317117.ATO7_02150"/>
<dbReference type="InterPro" id="IPR001624">
    <property type="entry name" value="FliE"/>
</dbReference>
<evidence type="ECO:0000256" key="1">
    <source>
        <dbReference type="ARBA" id="ARBA00004117"/>
    </source>
</evidence>
<dbReference type="GO" id="GO:0071973">
    <property type="term" value="P:bacterial-type flagellum-dependent cell motility"/>
    <property type="evidence" value="ECO:0007669"/>
    <property type="project" value="InterPro"/>
</dbReference>
<evidence type="ECO:0000313" key="7">
    <source>
        <dbReference type="EMBL" id="ORE88639.1"/>
    </source>
</evidence>
<evidence type="ECO:0000313" key="8">
    <source>
        <dbReference type="Proteomes" id="UP000192342"/>
    </source>
</evidence>
<reference evidence="7 8" key="1">
    <citation type="submission" date="2013-04" db="EMBL/GenBank/DDBJ databases">
        <title>Oceanococcus atlanticus 22II-S10r2 Genome Sequencing.</title>
        <authorList>
            <person name="Lai Q."/>
            <person name="Li G."/>
            <person name="Shao Z."/>
        </authorList>
    </citation>
    <scope>NUCLEOTIDE SEQUENCE [LARGE SCALE GENOMIC DNA]</scope>
    <source>
        <strain evidence="7 8">22II-S10r2</strain>
    </source>
</reference>
<dbReference type="PANTHER" id="PTHR34653">
    <property type="match status" value="1"/>
</dbReference>
<feature type="region of interest" description="Disordered" evidence="6">
    <location>
        <begin position="14"/>
        <end position="36"/>
    </location>
</feature>
<keyword evidence="7" id="KW-0966">Cell projection</keyword>
<evidence type="ECO:0000256" key="4">
    <source>
        <dbReference type="ARBA" id="ARBA00023143"/>
    </source>
</evidence>
<evidence type="ECO:0000256" key="5">
    <source>
        <dbReference type="HAMAP-Rule" id="MF_00724"/>
    </source>
</evidence>
<evidence type="ECO:0000256" key="6">
    <source>
        <dbReference type="SAM" id="MobiDB-lite"/>
    </source>
</evidence>
<proteinExistence type="inferred from homology"/>
<dbReference type="EMBL" id="AQQV01000001">
    <property type="protein sequence ID" value="ORE88639.1"/>
    <property type="molecule type" value="Genomic_DNA"/>
</dbReference>
<dbReference type="GO" id="GO:0003774">
    <property type="term" value="F:cytoskeletal motor activity"/>
    <property type="evidence" value="ECO:0007669"/>
    <property type="project" value="InterPro"/>
</dbReference>
<sequence>MSIQSTDINSVLSQIRQLQQRQSPAEDSPQLKGAGTFGELMSDALNRVNNDQQQAASSAGAFARGEPGTELAEVMLSLNKAQVSFKAMAEVRNRLVSSYQDIMNMPI</sequence>
<gene>
    <name evidence="5 7" type="primary">fliE</name>
    <name evidence="7" type="ORF">ATO7_02150</name>
</gene>
<organism evidence="7 8">
    <name type="scientific">Oceanococcus atlanticus</name>
    <dbReference type="NCBI Taxonomy" id="1317117"/>
    <lineage>
        <taxon>Bacteria</taxon>
        <taxon>Pseudomonadati</taxon>
        <taxon>Pseudomonadota</taxon>
        <taxon>Gammaproteobacteria</taxon>
        <taxon>Chromatiales</taxon>
        <taxon>Oceanococcaceae</taxon>
        <taxon>Oceanococcus</taxon>
    </lineage>
</organism>
<dbReference type="AlphaFoldDB" id="A0A1Y1SHF8"/>
<accession>A0A1Y1SHF8</accession>
<comment type="similarity">
    <text evidence="2 5">Belongs to the FliE family.</text>
</comment>
<keyword evidence="7" id="KW-0969">Cilium</keyword>
<protein>
    <recommendedName>
        <fullName evidence="3 5">Flagellar hook-basal body complex protein FliE</fullName>
    </recommendedName>
</protein>
<dbReference type="PANTHER" id="PTHR34653:SF1">
    <property type="entry name" value="FLAGELLAR HOOK-BASAL BODY COMPLEX PROTEIN FLIE"/>
    <property type="match status" value="1"/>
</dbReference>
<dbReference type="Pfam" id="PF02049">
    <property type="entry name" value="FliE"/>
    <property type="match status" value="1"/>
</dbReference>
<dbReference type="RefSeq" id="WP_083559265.1">
    <property type="nucleotide sequence ID" value="NZ_AQQV01000001.1"/>
</dbReference>
<comment type="caution">
    <text evidence="7">The sequence shown here is derived from an EMBL/GenBank/DDBJ whole genome shotgun (WGS) entry which is preliminary data.</text>
</comment>
<keyword evidence="4 5" id="KW-0975">Bacterial flagellum</keyword>
<dbReference type="GO" id="GO:0009425">
    <property type="term" value="C:bacterial-type flagellum basal body"/>
    <property type="evidence" value="ECO:0007669"/>
    <property type="project" value="UniProtKB-SubCell"/>
</dbReference>
<keyword evidence="7" id="KW-0282">Flagellum</keyword>
<comment type="subcellular location">
    <subcellularLocation>
        <location evidence="1 5">Bacterial flagellum basal body</location>
    </subcellularLocation>
</comment>
<dbReference type="GO" id="GO:0005198">
    <property type="term" value="F:structural molecule activity"/>
    <property type="evidence" value="ECO:0007669"/>
    <property type="project" value="UniProtKB-UniRule"/>
</dbReference>
<dbReference type="NCBIfam" id="TIGR00205">
    <property type="entry name" value="fliE"/>
    <property type="match status" value="1"/>
</dbReference>
<evidence type="ECO:0000256" key="2">
    <source>
        <dbReference type="ARBA" id="ARBA00009272"/>
    </source>
</evidence>
<dbReference type="Proteomes" id="UP000192342">
    <property type="component" value="Unassembled WGS sequence"/>
</dbReference>
<name>A0A1Y1SHF8_9GAMM</name>